<dbReference type="Gramene" id="Psat01G0012900-T1">
    <property type="protein sequence ID" value="KAI5440526.1"/>
    <property type="gene ID" value="KIW84_010129"/>
</dbReference>
<accession>A0A9D5BDW1</accession>
<evidence type="ECO:0000313" key="2">
    <source>
        <dbReference type="Proteomes" id="UP001058974"/>
    </source>
</evidence>
<keyword evidence="2" id="KW-1185">Reference proteome</keyword>
<organism evidence="1 2">
    <name type="scientific">Pisum sativum</name>
    <name type="common">Garden pea</name>
    <name type="synonym">Lathyrus oleraceus</name>
    <dbReference type="NCBI Taxonomy" id="3888"/>
    <lineage>
        <taxon>Eukaryota</taxon>
        <taxon>Viridiplantae</taxon>
        <taxon>Streptophyta</taxon>
        <taxon>Embryophyta</taxon>
        <taxon>Tracheophyta</taxon>
        <taxon>Spermatophyta</taxon>
        <taxon>Magnoliopsida</taxon>
        <taxon>eudicotyledons</taxon>
        <taxon>Gunneridae</taxon>
        <taxon>Pentapetalae</taxon>
        <taxon>rosids</taxon>
        <taxon>fabids</taxon>
        <taxon>Fabales</taxon>
        <taxon>Fabaceae</taxon>
        <taxon>Papilionoideae</taxon>
        <taxon>50 kb inversion clade</taxon>
        <taxon>NPAAA clade</taxon>
        <taxon>Hologalegina</taxon>
        <taxon>IRL clade</taxon>
        <taxon>Fabeae</taxon>
        <taxon>Lathyrus</taxon>
    </lineage>
</organism>
<name>A0A9D5BDW1_PEA</name>
<protein>
    <submittedName>
        <fullName evidence="1">Uncharacterized protein</fullName>
    </submittedName>
</protein>
<proteinExistence type="predicted"/>
<gene>
    <name evidence="1" type="ORF">KIW84_010129</name>
</gene>
<comment type="caution">
    <text evidence="1">The sequence shown here is derived from an EMBL/GenBank/DDBJ whole genome shotgun (WGS) entry which is preliminary data.</text>
</comment>
<dbReference type="Proteomes" id="UP001058974">
    <property type="component" value="Chromosome 1"/>
</dbReference>
<sequence>MTIDAAAGGALMNKPYPEASALIEDMAQNHQSWGVEQATIEKKEAQGGVHELSSIDMMQAKMDALALKVEHMYTSPNTVAAVSSNCEICGTQGHQSAEYSLLNETHSEQKQ</sequence>
<reference evidence="1 2" key="1">
    <citation type="journal article" date="2022" name="Nat. Genet.">
        <title>Improved pea reference genome and pan-genome highlight genomic features and evolutionary characteristics.</title>
        <authorList>
            <person name="Yang T."/>
            <person name="Liu R."/>
            <person name="Luo Y."/>
            <person name="Hu S."/>
            <person name="Wang D."/>
            <person name="Wang C."/>
            <person name="Pandey M.K."/>
            <person name="Ge S."/>
            <person name="Xu Q."/>
            <person name="Li N."/>
            <person name="Li G."/>
            <person name="Huang Y."/>
            <person name="Saxena R.K."/>
            <person name="Ji Y."/>
            <person name="Li M."/>
            <person name="Yan X."/>
            <person name="He Y."/>
            <person name="Liu Y."/>
            <person name="Wang X."/>
            <person name="Xiang C."/>
            <person name="Varshney R.K."/>
            <person name="Ding H."/>
            <person name="Gao S."/>
            <person name="Zong X."/>
        </authorList>
    </citation>
    <scope>NUCLEOTIDE SEQUENCE [LARGE SCALE GENOMIC DNA]</scope>
    <source>
        <strain evidence="1 2">cv. Zhongwan 6</strain>
    </source>
</reference>
<evidence type="ECO:0000313" key="1">
    <source>
        <dbReference type="EMBL" id="KAI5440526.1"/>
    </source>
</evidence>
<dbReference type="EMBL" id="JAMSHJ010000001">
    <property type="protein sequence ID" value="KAI5440526.1"/>
    <property type="molecule type" value="Genomic_DNA"/>
</dbReference>
<dbReference type="AlphaFoldDB" id="A0A9D5BDW1"/>